<organism evidence="4 5">
    <name type="scientific">Pisum sativum</name>
    <name type="common">Garden pea</name>
    <name type="synonym">Lathyrus oleraceus</name>
    <dbReference type="NCBI Taxonomy" id="3888"/>
    <lineage>
        <taxon>Eukaryota</taxon>
        <taxon>Viridiplantae</taxon>
        <taxon>Streptophyta</taxon>
        <taxon>Embryophyta</taxon>
        <taxon>Tracheophyta</taxon>
        <taxon>Spermatophyta</taxon>
        <taxon>Magnoliopsida</taxon>
        <taxon>eudicotyledons</taxon>
        <taxon>Gunneridae</taxon>
        <taxon>Pentapetalae</taxon>
        <taxon>rosids</taxon>
        <taxon>fabids</taxon>
        <taxon>Fabales</taxon>
        <taxon>Fabaceae</taxon>
        <taxon>Papilionoideae</taxon>
        <taxon>50 kb inversion clade</taxon>
        <taxon>NPAAA clade</taxon>
        <taxon>Hologalegina</taxon>
        <taxon>IRL clade</taxon>
        <taxon>Fabeae</taxon>
        <taxon>Lathyrus</taxon>
    </lineage>
</organism>
<dbReference type="GO" id="GO:0016592">
    <property type="term" value="C:mediator complex"/>
    <property type="evidence" value="ECO:0007669"/>
    <property type="project" value="InterPro"/>
</dbReference>
<dbReference type="EMBL" id="JAMSHJ010000001">
    <property type="protein sequence ID" value="KAI5444586.1"/>
    <property type="molecule type" value="Genomic_DNA"/>
</dbReference>
<dbReference type="Pfam" id="PF00225">
    <property type="entry name" value="Kinesin"/>
    <property type="match status" value="1"/>
</dbReference>
<dbReference type="InterPro" id="IPR027417">
    <property type="entry name" value="P-loop_NTPase"/>
</dbReference>
<proteinExistence type="inferred from homology"/>
<feature type="domain" description="Kinesin motor" evidence="3">
    <location>
        <begin position="310"/>
        <end position="404"/>
    </location>
</feature>
<comment type="caution">
    <text evidence="2">Lacks conserved residue(s) required for the propagation of feature annotation.</text>
</comment>
<dbReference type="GO" id="GO:0005524">
    <property type="term" value="F:ATP binding"/>
    <property type="evidence" value="ECO:0007669"/>
    <property type="project" value="InterPro"/>
</dbReference>
<accession>A0A9D5GX43</accession>
<dbReference type="Gramene" id="Psat01G0301000-T1">
    <property type="protein sequence ID" value="KAI5444586.1"/>
    <property type="gene ID" value="KIW84_013010"/>
</dbReference>
<gene>
    <name evidence="4" type="ORF">KIW84_013010</name>
</gene>
<keyword evidence="1" id="KW-0505">Motor protein</keyword>
<dbReference type="PROSITE" id="PS50067">
    <property type="entry name" value="KINESIN_MOTOR_2"/>
    <property type="match status" value="1"/>
</dbReference>
<dbReference type="InterPro" id="IPR038836">
    <property type="entry name" value="MED16"/>
</dbReference>
<reference evidence="4 5" key="1">
    <citation type="journal article" date="2022" name="Nat. Genet.">
        <title>Improved pea reference genome and pan-genome highlight genomic features and evolutionary characteristics.</title>
        <authorList>
            <person name="Yang T."/>
            <person name="Liu R."/>
            <person name="Luo Y."/>
            <person name="Hu S."/>
            <person name="Wang D."/>
            <person name="Wang C."/>
            <person name="Pandey M.K."/>
            <person name="Ge S."/>
            <person name="Xu Q."/>
            <person name="Li N."/>
            <person name="Li G."/>
            <person name="Huang Y."/>
            <person name="Saxena R.K."/>
            <person name="Ji Y."/>
            <person name="Li M."/>
            <person name="Yan X."/>
            <person name="He Y."/>
            <person name="Liu Y."/>
            <person name="Wang X."/>
            <person name="Xiang C."/>
            <person name="Varshney R.K."/>
            <person name="Ding H."/>
            <person name="Gao S."/>
            <person name="Zong X."/>
        </authorList>
    </citation>
    <scope>NUCLEOTIDE SEQUENCE [LARGE SCALE GENOMIC DNA]</scope>
    <source>
        <strain evidence="4 5">cv. Zhongwan 6</strain>
    </source>
</reference>
<dbReference type="PANTHER" id="PTHR35130:SF1">
    <property type="entry name" value="MEDIATOR OF RNA POLYMERASE II TRANSCRIPTION SUBUNIT 16"/>
    <property type="match status" value="1"/>
</dbReference>
<comment type="caution">
    <text evidence="4">The sequence shown here is derived from an EMBL/GenBank/DDBJ whole genome shotgun (WGS) entry which is preliminary data.</text>
</comment>
<evidence type="ECO:0000256" key="1">
    <source>
        <dbReference type="ARBA" id="ARBA00023175"/>
    </source>
</evidence>
<dbReference type="GO" id="GO:0008017">
    <property type="term" value="F:microtubule binding"/>
    <property type="evidence" value="ECO:0007669"/>
    <property type="project" value="InterPro"/>
</dbReference>
<dbReference type="GO" id="GO:0003777">
    <property type="term" value="F:microtubule motor activity"/>
    <property type="evidence" value="ECO:0007669"/>
    <property type="project" value="InterPro"/>
</dbReference>
<dbReference type="PANTHER" id="PTHR35130">
    <property type="entry name" value="MEDIATOR OF RNA POLYMERASE II TRANSCRIPTION SUBUNIT 16"/>
    <property type="match status" value="1"/>
</dbReference>
<comment type="similarity">
    <text evidence="2">Belongs to the TRAFAC class myosin-kinesin ATPase superfamily. Kinesin family.</text>
</comment>
<evidence type="ECO:0000313" key="4">
    <source>
        <dbReference type="EMBL" id="KAI5444586.1"/>
    </source>
</evidence>
<dbReference type="Gene3D" id="3.40.850.10">
    <property type="entry name" value="Kinesin motor domain"/>
    <property type="match status" value="1"/>
</dbReference>
<dbReference type="GO" id="GO:0006355">
    <property type="term" value="P:regulation of DNA-templated transcription"/>
    <property type="evidence" value="ECO:0007669"/>
    <property type="project" value="InterPro"/>
</dbReference>
<dbReference type="SUPFAM" id="SSF52540">
    <property type="entry name" value="P-loop containing nucleoside triphosphate hydrolases"/>
    <property type="match status" value="1"/>
</dbReference>
<sequence length="404" mass="44053">MFPQFSISLSIICPKQLPKVKAIYDAGKRNDRAADPPVDAKTTHFLVLISEGFREARGALSRSGANLPSNQCPVKVDFASTIPVTGAPPTTLPSVNGYFANRQLIPAGTVTPATVKVEPVPVTSMVTGSAFHHNSSVARPTSTVQGVPSLQTFSPSSVSQDIMTINENAHSLFKPSRKLFKNSTCVVAWCGKVNAITYASEACISDPSSILSPSFWIHVHIVIPERPTECAIFNVISDSPRDPINCWQCEHEWRQNISVATKWLSAVSPYRWISSKSGVLANSKSVFEKNFTSPTIDTSAPTTVSSSCNTMHGTVENPGVMVFAIKVLFSKIRTRSYDGNHVVHLSYLEVYNETVRDLISHGRPLVLRAAGLTQYKVYSADKVIALLQQGNCNRTTEPSSRIVF</sequence>
<dbReference type="GO" id="GO:0007018">
    <property type="term" value="P:microtubule-based movement"/>
    <property type="evidence" value="ECO:0007669"/>
    <property type="project" value="InterPro"/>
</dbReference>
<name>A0A9D5GX43_PEA</name>
<dbReference type="AlphaFoldDB" id="A0A9D5GX43"/>
<dbReference type="Proteomes" id="UP001058974">
    <property type="component" value="Chromosome 1"/>
</dbReference>
<evidence type="ECO:0000259" key="3">
    <source>
        <dbReference type="PROSITE" id="PS50067"/>
    </source>
</evidence>
<dbReference type="InterPro" id="IPR001752">
    <property type="entry name" value="Kinesin_motor_dom"/>
</dbReference>
<evidence type="ECO:0000256" key="2">
    <source>
        <dbReference type="PROSITE-ProRule" id="PRU00283"/>
    </source>
</evidence>
<dbReference type="InterPro" id="IPR036961">
    <property type="entry name" value="Kinesin_motor_dom_sf"/>
</dbReference>
<protein>
    <recommendedName>
        <fullName evidence="3">Kinesin motor domain-containing protein</fullName>
    </recommendedName>
</protein>
<evidence type="ECO:0000313" key="5">
    <source>
        <dbReference type="Proteomes" id="UP001058974"/>
    </source>
</evidence>
<keyword evidence="5" id="KW-1185">Reference proteome</keyword>